<keyword evidence="3" id="KW-1185">Reference proteome</keyword>
<dbReference type="EMBL" id="JARKIF010000045">
    <property type="protein sequence ID" value="KAJ7608446.1"/>
    <property type="molecule type" value="Genomic_DNA"/>
</dbReference>
<feature type="region of interest" description="Disordered" evidence="1">
    <location>
        <begin position="1"/>
        <end position="27"/>
    </location>
</feature>
<evidence type="ECO:0000313" key="3">
    <source>
        <dbReference type="Proteomes" id="UP001221142"/>
    </source>
</evidence>
<reference evidence="2" key="1">
    <citation type="submission" date="2023-03" db="EMBL/GenBank/DDBJ databases">
        <title>Massive genome expansion in bonnet fungi (Mycena s.s.) driven by repeated elements and novel gene families across ecological guilds.</title>
        <authorList>
            <consortium name="Lawrence Berkeley National Laboratory"/>
            <person name="Harder C.B."/>
            <person name="Miyauchi S."/>
            <person name="Viragh M."/>
            <person name="Kuo A."/>
            <person name="Thoen E."/>
            <person name="Andreopoulos B."/>
            <person name="Lu D."/>
            <person name="Skrede I."/>
            <person name="Drula E."/>
            <person name="Henrissat B."/>
            <person name="Morin E."/>
            <person name="Kohler A."/>
            <person name="Barry K."/>
            <person name="LaButti K."/>
            <person name="Morin E."/>
            <person name="Salamov A."/>
            <person name="Lipzen A."/>
            <person name="Mereny Z."/>
            <person name="Hegedus B."/>
            <person name="Baldrian P."/>
            <person name="Stursova M."/>
            <person name="Weitz H."/>
            <person name="Taylor A."/>
            <person name="Grigoriev I.V."/>
            <person name="Nagy L.G."/>
            <person name="Martin F."/>
            <person name="Kauserud H."/>
        </authorList>
    </citation>
    <scope>NUCLEOTIDE SEQUENCE</scope>
    <source>
        <strain evidence="2">9284</strain>
    </source>
</reference>
<sequence length="209" mass="22998">MISWLDTAHAQEDAAQGPLNPHQDEGTGGIELEQVMTSRRRHSKQLWSTISPPRPLSASLILASAHAYWRRCPASLHTTTLLRRRRFPSASSTRYRNWQPSGVGQDSPAPSDVLASDHRAASKIFRGHTMDAQSRLKSLEKRKTKSGTFGARRSRTARADVSASICVAPITVPKTPAVAFGQHTLPAVALVRRPFLWSVRSRSSTDTSP</sequence>
<evidence type="ECO:0000313" key="2">
    <source>
        <dbReference type="EMBL" id="KAJ7608446.1"/>
    </source>
</evidence>
<evidence type="ECO:0000256" key="1">
    <source>
        <dbReference type="SAM" id="MobiDB-lite"/>
    </source>
</evidence>
<proteinExistence type="predicted"/>
<dbReference type="AlphaFoldDB" id="A0AAD7FAL5"/>
<name>A0AAD7FAL5_9AGAR</name>
<gene>
    <name evidence="2" type="ORF">FB45DRAFT_946756</name>
</gene>
<accession>A0AAD7FAL5</accession>
<feature type="region of interest" description="Disordered" evidence="1">
    <location>
        <begin position="92"/>
        <end position="111"/>
    </location>
</feature>
<dbReference type="Proteomes" id="UP001221142">
    <property type="component" value="Unassembled WGS sequence"/>
</dbReference>
<comment type="caution">
    <text evidence="2">The sequence shown here is derived from an EMBL/GenBank/DDBJ whole genome shotgun (WGS) entry which is preliminary data.</text>
</comment>
<organism evidence="2 3">
    <name type="scientific">Roridomyces roridus</name>
    <dbReference type="NCBI Taxonomy" id="1738132"/>
    <lineage>
        <taxon>Eukaryota</taxon>
        <taxon>Fungi</taxon>
        <taxon>Dikarya</taxon>
        <taxon>Basidiomycota</taxon>
        <taxon>Agaricomycotina</taxon>
        <taxon>Agaricomycetes</taxon>
        <taxon>Agaricomycetidae</taxon>
        <taxon>Agaricales</taxon>
        <taxon>Marasmiineae</taxon>
        <taxon>Mycenaceae</taxon>
        <taxon>Roridomyces</taxon>
    </lineage>
</organism>
<protein>
    <submittedName>
        <fullName evidence="2">Uncharacterized protein</fullName>
    </submittedName>
</protein>
<feature type="compositionally biased region" description="Polar residues" evidence="1">
    <location>
        <begin position="92"/>
        <end position="104"/>
    </location>
</feature>